<dbReference type="Pfam" id="PF20254">
    <property type="entry name" value="DMFA2_C"/>
    <property type="match status" value="1"/>
</dbReference>
<accession>A0A5B8IE02</accession>
<evidence type="ECO:0000259" key="1">
    <source>
        <dbReference type="Pfam" id="PF20254"/>
    </source>
</evidence>
<protein>
    <recommendedName>
        <fullName evidence="1">N,N-dimethylformamidase beta subunit-like C-terminal domain-containing protein</fullName>
    </recommendedName>
</protein>
<evidence type="ECO:0000313" key="2">
    <source>
        <dbReference type="EMBL" id="QDY76708.1"/>
    </source>
</evidence>
<dbReference type="OrthoDB" id="505641at2"/>
<dbReference type="Proteomes" id="UP000320580">
    <property type="component" value="Chromosome"/>
</dbReference>
<organism evidence="2 3">
    <name type="scientific">Streptomyces qinzhouensis</name>
    <dbReference type="NCBI Taxonomy" id="2599401"/>
    <lineage>
        <taxon>Bacteria</taxon>
        <taxon>Bacillati</taxon>
        <taxon>Actinomycetota</taxon>
        <taxon>Actinomycetes</taxon>
        <taxon>Kitasatosporales</taxon>
        <taxon>Streptomycetaceae</taxon>
        <taxon>Streptomyces</taxon>
    </lineage>
</organism>
<dbReference type="EMBL" id="CP042266">
    <property type="protein sequence ID" value="QDY76708.1"/>
    <property type="molecule type" value="Genomic_DNA"/>
</dbReference>
<sequence>MSRPPRRLVLSLLGIGAAGGGVGTGAVAYTLRDRPRGTVATDTAAPVLPAEPIADQEPPPLDIADENALPGTRDWLPDNTVHRASDDRTGDIMGYAATTSAGHGEIVDFHVSAARARTYRIAIYRIGHYGGKGARLMTTTRPLPARRRAVPLPHPGTGTVACDWPVSWSLRIPDSWRSGLYQAVFTSDEGHRGSTPFVVREPQRPSALLCVIPFTTYQAYNMWPKDRRNGKNLYGGYLPNGRAGGFEQRARTVSFDRPYASAGVPTWFNMDTAFVRWAEQRGYDITYASSVDLHDGTVDPAQYRAVFFPGHDEYWSKPMYDSATRAVGAGRNLAFLGANNVYFHIRLERSAKGRPNRLMACYKTREDPAPGAAGPTVRWREIRTDGSLAEQRLLGIQFNGIVKTPAPLVVQSAGHWLWHGTGVKNGERLADLIGVEADAYNGNAPQPPGARRTLLAASRYTDSRPNSAPRVQNTALTEHAGGGMVFMAGTFHWPLTLVDDDRHTNSKVRLTPPTRAKIRRATGNLVSRMTSGSPYPGGV</sequence>
<dbReference type="PROSITE" id="PS51318">
    <property type="entry name" value="TAT"/>
    <property type="match status" value="1"/>
</dbReference>
<evidence type="ECO:0000313" key="3">
    <source>
        <dbReference type="Proteomes" id="UP000320580"/>
    </source>
</evidence>
<dbReference type="InterPro" id="IPR006311">
    <property type="entry name" value="TAT_signal"/>
</dbReference>
<reference evidence="2 3" key="1">
    <citation type="submission" date="2019-07" db="EMBL/GenBank/DDBJ databases">
        <authorList>
            <person name="Zhu P."/>
        </authorList>
    </citation>
    <scope>NUCLEOTIDE SEQUENCE [LARGE SCALE GENOMIC DNA]</scope>
    <source>
        <strain evidence="2 3">SSL-25</strain>
    </source>
</reference>
<dbReference type="InterPro" id="IPR046540">
    <property type="entry name" value="DMFA2_C"/>
</dbReference>
<gene>
    <name evidence="2" type="ORF">FQU76_09380</name>
</gene>
<dbReference type="AlphaFoldDB" id="A0A5B8IE02"/>
<dbReference type="RefSeq" id="WP_146480002.1">
    <property type="nucleotide sequence ID" value="NZ_CP042266.1"/>
</dbReference>
<dbReference type="KEGG" id="sqz:FQU76_09380"/>
<name>A0A5B8IE02_9ACTN</name>
<keyword evidence="3" id="KW-1185">Reference proteome</keyword>
<feature type="domain" description="N,N-dimethylformamidase beta subunit-like C-terminal" evidence="1">
    <location>
        <begin position="120"/>
        <end position="498"/>
    </location>
</feature>
<proteinExistence type="predicted"/>